<protein>
    <submittedName>
        <fullName evidence="1">Uncharacterized protein</fullName>
    </submittedName>
</protein>
<sequence>MLASASAIPAADVSEVSAAAAAAAMGSYTGQGTLRERKK</sequence>
<dbReference type="AlphaFoldDB" id="A0A0A9FZJ1"/>
<name>A0A0A9FZJ1_ARUDO</name>
<evidence type="ECO:0000313" key="1">
    <source>
        <dbReference type="EMBL" id="JAE15716.1"/>
    </source>
</evidence>
<reference evidence="1" key="2">
    <citation type="journal article" date="2015" name="Data Brief">
        <title>Shoot transcriptome of the giant reed, Arundo donax.</title>
        <authorList>
            <person name="Barrero R.A."/>
            <person name="Guerrero F.D."/>
            <person name="Moolhuijzen P."/>
            <person name="Goolsby J.A."/>
            <person name="Tidwell J."/>
            <person name="Bellgard S.E."/>
            <person name="Bellgard M.I."/>
        </authorList>
    </citation>
    <scope>NUCLEOTIDE SEQUENCE</scope>
    <source>
        <tissue evidence="1">Shoot tissue taken approximately 20 cm above the soil surface</tissue>
    </source>
</reference>
<accession>A0A0A9FZJ1</accession>
<organism evidence="1">
    <name type="scientific">Arundo donax</name>
    <name type="common">Giant reed</name>
    <name type="synonym">Donax arundinaceus</name>
    <dbReference type="NCBI Taxonomy" id="35708"/>
    <lineage>
        <taxon>Eukaryota</taxon>
        <taxon>Viridiplantae</taxon>
        <taxon>Streptophyta</taxon>
        <taxon>Embryophyta</taxon>
        <taxon>Tracheophyta</taxon>
        <taxon>Spermatophyta</taxon>
        <taxon>Magnoliopsida</taxon>
        <taxon>Liliopsida</taxon>
        <taxon>Poales</taxon>
        <taxon>Poaceae</taxon>
        <taxon>PACMAD clade</taxon>
        <taxon>Arundinoideae</taxon>
        <taxon>Arundineae</taxon>
        <taxon>Arundo</taxon>
    </lineage>
</organism>
<dbReference type="EMBL" id="GBRH01182180">
    <property type="protein sequence ID" value="JAE15716.1"/>
    <property type="molecule type" value="Transcribed_RNA"/>
</dbReference>
<reference evidence="1" key="1">
    <citation type="submission" date="2014-09" db="EMBL/GenBank/DDBJ databases">
        <authorList>
            <person name="Magalhaes I.L.F."/>
            <person name="Oliveira U."/>
            <person name="Santos F.R."/>
            <person name="Vidigal T.H.D.A."/>
            <person name="Brescovit A.D."/>
            <person name="Santos A.J."/>
        </authorList>
    </citation>
    <scope>NUCLEOTIDE SEQUENCE</scope>
    <source>
        <tissue evidence="1">Shoot tissue taken approximately 20 cm above the soil surface</tissue>
    </source>
</reference>
<proteinExistence type="predicted"/>